<evidence type="ECO:0000259" key="6">
    <source>
        <dbReference type="SMART" id="SM00563"/>
    </source>
</evidence>
<organism evidence="7 8">
    <name type="scientific">Pristionchus entomophagus</name>
    <dbReference type="NCBI Taxonomy" id="358040"/>
    <lineage>
        <taxon>Eukaryota</taxon>
        <taxon>Metazoa</taxon>
        <taxon>Ecdysozoa</taxon>
        <taxon>Nematoda</taxon>
        <taxon>Chromadorea</taxon>
        <taxon>Rhabditida</taxon>
        <taxon>Rhabditina</taxon>
        <taxon>Diplogasteromorpha</taxon>
        <taxon>Diplogasteroidea</taxon>
        <taxon>Neodiplogasteridae</taxon>
        <taxon>Pristionchus</taxon>
    </lineage>
</organism>
<feature type="domain" description="Phospholipid/glycerol acyltransferase" evidence="6">
    <location>
        <begin position="149"/>
        <end position="278"/>
    </location>
</feature>
<dbReference type="GO" id="GO:0019432">
    <property type="term" value="P:triglyceride biosynthetic process"/>
    <property type="evidence" value="ECO:0007669"/>
    <property type="project" value="TreeGrafter"/>
</dbReference>
<evidence type="ECO:0000313" key="7">
    <source>
        <dbReference type="EMBL" id="GMT07496.1"/>
    </source>
</evidence>
<dbReference type="InterPro" id="IPR041728">
    <property type="entry name" value="GPAT/DHAPAT_LPLAT"/>
</dbReference>
<dbReference type="AlphaFoldDB" id="A0AAV5UK99"/>
<dbReference type="Pfam" id="PF01553">
    <property type="entry name" value="Acyltransferase"/>
    <property type="match status" value="1"/>
</dbReference>
<dbReference type="InterPro" id="IPR045520">
    <property type="entry name" value="GPAT/DHAPAT_C"/>
</dbReference>
<dbReference type="PIRSF" id="PIRSF000437">
    <property type="entry name" value="GPAT_DHAPAT"/>
    <property type="match status" value="1"/>
</dbReference>
<dbReference type="GO" id="GO:0008654">
    <property type="term" value="P:phospholipid biosynthetic process"/>
    <property type="evidence" value="ECO:0007669"/>
    <property type="project" value="TreeGrafter"/>
</dbReference>
<dbReference type="CDD" id="cd07993">
    <property type="entry name" value="LPLAT_DHAPAT-like"/>
    <property type="match status" value="1"/>
</dbReference>
<dbReference type="GO" id="GO:0031966">
    <property type="term" value="C:mitochondrial membrane"/>
    <property type="evidence" value="ECO:0007669"/>
    <property type="project" value="TreeGrafter"/>
</dbReference>
<dbReference type="GO" id="GO:0004366">
    <property type="term" value="F:glycerol-3-phosphate O-acyltransferase activity"/>
    <property type="evidence" value="ECO:0007669"/>
    <property type="project" value="TreeGrafter"/>
</dbReference>
<sequence length="675" mass="76317">ALSKHGVPRLSRPERGTMAKGDYVDFIKEIEKQGGPFKFVRHSREFPTCNQFGRKRSSRTPIGIIEGVLHSERVKEAVRQYAAQSNVSIAEAQKECRNIMEQMAHDFNLSNVRIFGYVITKVITTVFDEILVNAKQLRALRETFKDTPVIFIPTHRTYIDFLLLSVLCFDQEMTLPAIAAAMDFMNSKVIGEILRQCGAFFIRRAVGEDILYWGIFAEYVQTHIVEGDRPVEFFIEGTRSRTNKSLPPKYGLLQILLEPYLRGNVYDMVVVPVAMNYDKILEEQLYAYELLGFPKPKESTSGLLKARSILDKSFGRVQVTFGQPISIRDHLGVSIKRGAFVCQPDSQWKMSEMEKRHIRAFGHHIIKKHYESSPVSVWSIASSALIVLNSDAKDGCVTTGNFLKLTHDLIDLLKNLDIRVHVRKSISEDLEKAFKLHSDFITIDGDAKDPSTAIRLTELKVDRQKTEISKEILSQAISLIILTNHANSSMHVLSAPSIFCLALLSSSCKKKVKECYKWLRTVLYSEFVHDPQDVDNEFDRLLKSFSLAGLISTTEGSVAIKDVHHIALLSRLTKPYLLILSVMIDVLMDVSPLHITQNQATAFAQTRLIQLHDRNPSVLLSSLSADILKNAFNTLSERGGLQKLARNYSIDPASMCRFKQHLLSYVDLPTLSSKI</sequence>
<comment type="subcellular location">
    <subcellularLocation>
        <location evidence="1">Endomembrane system</location>
        <topology evidence="1">Peripheral membrane protein</topology>
    </subcellularLocation>
</comment>
<evidence type="ECO:0000313" key="8">
    <source>
        <dbReference type="Proteomes" id="UP001432027"/>
    </source>
</evidence>
<name>A0AAV5UK99_9BILA</name>
<evidence type="ECO:0000256" key="5">
    <source>
        <dbReference type="ARBA" id="ARBA00023315"/>
    </source>
</evidence>
<dbReference type="SUPFAM" id="SSF69593">
    <property type="entry name" value="Glycerol-3-phosphate (1)-acyltransferase"/>
    <property type="match status" value="1"/>
</dbReference>
<dbReference type="SMART" id="SM00563">
    <property type="entry name" value="PlsC"/>
    <property type="match status" value="1"/>
</dbReference>
<reference evidence="7" key="1">
    <citation type="submission" date="2023-10" db="EMBL/GenBank/DDBJ databases">
        <title>Genome assembly of Pristionchus species.</title>
        <authorList>
            <person name="Yoshida K."/>
            <person name="Sommer R.J."/>
        </authorList>
    </citation>
    <scope>NUCLEOTIDE SEQUENCE</scope>
    <source>
        <strain evidence="7">RS0144</strain>
    </source>
</reference>
<protein>
    <recommendedName>
        <fullName evidence="6">Phospholipid/glycerol acyltransferase domain-containing protein</fullName>
    </recommendedName>
</protein>
<keyword evidence="5" id="KW-0012">Acyltransferase</keyword>
<comment type="caution">
    <text evidence="7">The sequence shown here is derived from an EMBL/GenBank/DDBJ whole genome shotgun (WGS) entry which is preliminary data.</text>
</comment>
<evidence type="ECO:0000256" key="4">
    <source>
        <dbReference type="ARBA" id="ARBA00023136"/>
    </source>
</evidence>
<evidence type="ECO:0000256" key="2">
    <source>
        <dbReference type="ARBA" id="ARBA00007937"/>
    </source>
</evidence>
<feature type="non-terminal residue" evidence="7">
    <location>
        <position position="1"/>
    </location>
</feature>
<dbReference type="GO" id="GO:0016287">
    <property type="term" value="F:glycerone-phosphate O-acyltransferase activity"/>
    <property type="evidence" value="ECO:0007669"/>
    <property type="project" value="TreeGrafter"/>
</dbReference>
<gene>
    <name evidence="7" type="ORF">PENTCL1PPCAC_29670</name>
</gene>
<evidence type="ECO:0000256" key="3">
    <source>
        <dbReference type="ARBA" id="ARBA00022679"/>
    </source>
</evidence>
<dbReference type="Pfam" id="PF19277">
    <property type="entry name" value="GPAT_C"/>
    <property type="match status" value="1"/>
</dbReference>
<dbReference type="PANTHER" id="PTHR12563:SF17">
    <property type="entry name" value="DIHYDROXYACETONE PHOSPHATE ACYLTRANSFERASE"/>
    <property type="match status" value="1"/>
</dbReference>
<dbReference type="GO" id="GO:0008611">
    <property type="term" value="P:ether lipid biosynthetic process"/>
    <property type="evidence" value="ECO:0007669"/>
    <property type="project" value="TreeGrafter"/>
</dbReference>
<keyword evidence="3" id="KW-0808">Transferase</keyword>
<keyword evidence="4" id="KW-0472">Membrane</keyword>
<keyword evidence="8" id="KW-1185">Reference proteome</keyword>
<dbReference type="GO" id="GO:0005778">
    <property type="term" value="C:peroxisomal membrane"/>
    <property type="evidence" value="ECO:0007669"/>
    <property type="project" value="TreeGrafter"/>
</dbReference>
<accession>A0AAV5UK99</accession>
<dbReference type="EMBL" id="BTSX01000006">
    <property type="protein sequence ID" value="GMT07496.1"/>
    <property type="molecule type" value="Genomic_DNA"/>
</dbReference>
<proteinExistence type="inferred from homology"/>
<dbReference type="GO" id="GO:0006631">
    <property type="term" value="P:fatty acid metabolic process"/>
    <property type="evidence" value="ECO:0007669"/>
    <property type="project" value="TreeGrafter"/>
</dbReference>
<dbReference type="PANTHER" id="PTHR12563">
    <property type="entry name" value="GLYCEROL-3-PHOSPHATE ACYLTRANSFERASE"/>
    <property type="match status" value="1"/>
</dbReference>
<evidence type="ECO:0000256" key="1">
    <source>
        <dbReference type="ARBA" id="ARBA00004184"/>
    </source>
</evidence>
<dbReference type="Proteomes" id="UP001432027">
    <property type="component" value="Unassembled WGS sequence"/>
</dbReference>
<dbReference type="InterPro" id="IPR022284">
    <property type="entry name" value="GPAT/DHAPAT"/>
</dbReference>
<comment type="similarity">
    <text evidence="2">Belongs to the GPAT/DAPAT family.</text>
</comment>
<dbReference type="GO" id="GO:0012505">
    <property type="term" value="C:endomembrane system"/>
    <property type="evidence" value="ECO:0007669"/>
    <property type="project" value="UniProtKB-SubCell"/>
</dbReference>
<dbReference type="InterPro" id="IPR002123">
    <property type="entry name" value="Plipid/glycerol_acylTrfase"/>
</dbReference>